<proteinExistence type="predicted"/>
<dbReference type="AlphaFoldDB" id="A0AAE3H2P2"/>
<dbReference type="Proteomes" id="UP001204144">
    <property type="component" value="Unassembled WGS sequence"/>
</dbReference>
<dbReference type="PROSITE" id="PS50005">
    <property type="entry name" value="TPR"/>
    <property type="match status" value="1"/>
</dbReference>
<reference evidence="2 3" key="1">
    <citation type="submission" date="2018-11" db="EMBL/GenBank/DDBJ databases">
        <title>Novel bacteria species description.</title>
        <authorList>
            <person name="Han J.-H."/>
        </authorList>
    </citation>
    <scope>NUCLEOTIDE SEQUENCE [LARGE SCALE GENOMIC DNA]</scope>
    <source>
        <strain evidence="2 3">KCTC23259</strain>
    </source>
</reference>
<dbReference type="PANTHER" id="PTHR12558:SF13">
    <property type="entry name" value="CELL DIVISION CYCLE PROTEIN 27 HOMOLOG"/>
    <property type="match status" value="1"/>
</dbReference>
<dbReference type="EMBL" id="RJUF01000042">
    <property type="protein sequence ID" value="MCP9763847.1"/>
    <property type="molecule type" value="Genomic_DNA"/>
</dbReference>
<dbReference type="SUPFAM" id="SSF48452">
    <property type="entry name" value="TPR-like"/>
    <property type="match status" value="2"/>
</dbReference>
<dbReference type="InterPro" id="IPR011990">
    <property type="entry name" value="TPR-like_helical_dom_sf"/>
</dbReference>
<sequence>MRSIFNVFFLLLFSLQICFGQNPLNPGFQMLETGKFSEAVIFFENHLKSDPNNPTALLCYGRGLGLSGKPDKALEIFNKLKKDSPESFEVDLNIAEAYMWGKDFQTAKSKYIILAKKDTANFSANLGLANAYSELQNYDSALVYVEKALQIQPTNGNALVSRKYMRLGKSSKLIGIGKLGEAEGYLIKILEENPKDLDAVINIGNLYGLMEENQKAIERYQSLLDIPSKKVDAAIGIAQVKFKQKKLKEALSWAQKAVEFADSSEIVKAKVARINALGWNKKFKQAFIEIDSLESNYPKYKEDIIATKGRLSIWSKGFKNGANYYLKLLEINPKSFEGNLGYADANYAMGLNNHSFEYVNKTLQIYPGQADAVRFLDKLYSGHDPTIISNVFFSQDNGKNASKNYLLRLNLDPGPLTKTFLSFYQRDVYNINKKSENIAVNTFMVGASHRQNEILKYGGSVGVIQSDNLKRFTAEVNTEWKLGKYQTAELNYREEIQTFNAELISKNLKQQNLNLNYNLFLPSKIGLYSQVILTKMSDQNTRSLIFSSLYYLVSDAPILKAGINYGGFGFKNQVPTIYFSPDKFRNYELFLASENFNNPKAKILYQGTLAAGYQKISIEKFQSIYRFDLKVGTKVTPRGMAMLYFLRSNSAASSVQGFTYNEWGINARYIINKHTF</sequence>
<accession>A0AAE3H2P2</accession>
<comment type="caution">
    <text evidence="2">The sequence shown here is derived from an EMBL/GenBank/DDBJ whole genome shotgun (WGS) entry which is preliminary data.</text>
</comment>
<dbReference type="SUPFAM" id="SSF81901">
    <property type="entry name" value="HCP-like"/>
    <property type="match status" value="1"/>
</dbReference>
<dbReference type="InterPro" id="IPR019734">
    <property type="entry name" value="TPR_rpt"/>
</dbReference>
<name>A0AAE3H2P2_9BACT</name>
<keyword evidence="1" id="KW-0802">TPR repeat</keyword>
<dbReference type="SMART" id="SM00028">
    <property type="entry name" value="TPR"/>
    <property type="match status" value="3"/>
</dbReference>
<feature type="repeat" description="TPR" evidence="1">
    <location>
        <begin position="122"/>
        <end position="155"/>
    </location>
</feature>
<protein>
    <submittedName>
        <fullName evidence="2">Tetratricopeptide repeat protein</fullName>
    </submittedName>
</protein>
<evidence type="ECO:0000313" key="2">
    <source>
        <dbReference type="EMBL" id="MCP9763847.1"/>
    </source>
</evidence>
<evidence type="ECO:0000313" key="3">
    <source>
        <dbReference type="Proteomes" id="UP001204144"/>
    </source>
</evidence>
<organism evidence="2 3">
    <name type="scientific">Lacihabitans soyangensis</name>
    <dbReference type="NCBI Taxonomy" id="869394"/>
    <lineage>
        <taxon>Bacteria</taxon>
        <taxon>Pseudomonadati</taxon>
        <taxon>Bacteroidota</taxon>
        <taxon>Cytophagia</taxon>
        <taxon>Cytophagales</taxon>
        <taxon>Leadbetterellaceae</taxon>
        <taxon>Lacihabitans</taxon>
    </lineage>
</organism>
<dbReference type="Gene3D" id="1.25.40.10">
    <property type="entry name" value="Tetratricopeptide repeat domain"/>
    <property type="match status" value="3"/>
</dbReference>
<evidence type="ECO:0000256" key="1">
    <source>
        <dbReference type="PROSITE-ProRule" id="PRU00339"/>
    </source>
</evidence>
<gene>
    <name evidence="2" type="ORF">EGI31_12870</name>
</gene>
<dbReference type="PANTHER" id="PTHR12558">
    <property type="entry name" value="CELL DIVISION CYCLE 16,23,27"/>
    <property type="match status" value="1"/>
</dbReference>
<dbReference type="Pfam" id="PF13181">
    <property type="entry name" value="TPR_8"/>
    <property type="match status" value="1"/>
</dbReference>
<keyword evidence="3" id="KW-1185">Reference proteome</keyword>